<dbReference type="NCBIfam" id="TIGR01470">
    <property type="entry name" value="cysG_Nterm"/>
    <property type="match status" value="1"/>
</dbReference>
<dbReference type="InterPro" id="IPR006367">
    <property type="entry name" value="Sirohaem_synthase_N"/>
</dbReference>
<sequence length="213" mass="23249">MSTPVDFPICLRLEGRRVLLVGAGTIAEERSRQLVEAGARLRVVAPVVSSGIRQLADAGRLELLERAWRSGDTRGQELVFVATDDSRVSEAVAAEARASGVWLNTADVPELCDFTLPSVGRRGPIVVAVSTSGQAPALARLLRQQFLEQVLPGHVRLARLMGWLRRRLPQGPARMRLLKELVEGEAGKLLLRGQRRDALARVRAAIEALGEKK</sequence>
<dbReference type="Gene3D" id="3.40.50.720">
    <property type="entry name" value="NAD(P)-binding Rossmann-like Domain"/>
    <property type="match status" value="1"/>
</dbReference>
<dbReference type="PANTHER" id="PTHR35330">
    <property type="entry name" value="SIROHEME BIOSYNTHESIS PROTEIN MET8"/>
    <property type="match status" value="1"/>
</dbReference>
<accession>A0A250JC44</accession>
<dbReference type="UniPathway" id="UPA00262">
    <property type="reaction ID" value="UER00222"/>
</dbReference>
<evidence type="ECO:0000256" key="4">
    <source>
        <dbReference type="ARBA" id="ARBA00023027"/>
    </source>
</evidence>
<reference evidence="8 9" key="1">
    <citation type="submission" date="2017-06" db="EMBL/GenBank/DDBJ databases">
        <title>Sequencing and comparative analysis of myxobacterial genomes.</title>
        <authorList>
            <person name="Rupp O."/>
            <person name="Goesmann A."/>
            <person name="Sogaard-Andersen L."/>
        </authorList>
    </citation>
    <scope>NUCLEOTIDE SEQUENCE [LARGE SCALE GENOMIC DNA]</scope>
    <source>
        <strain evidence="8 9">DSM 52655</strain>
    </source>
</reference>
<feature type="domain" description="Siroheme synthase central" evidence="7">
    <location>
        <begin position="122"/>
        <end position="145"/>
    </location>
</feature>
<evidence type="ECO:0000313" key="9">
    <source>
        <dbReference type="Proteomes" id="UP000217257"/>
    </source>
</evidence>
<name>A0A250JC44_9BACT</name>
<dbReference type="KEGG" id="cfus:CYFUS_006202"/>
<dbReference type="Gene3D" id="3.30.160.110">
    <property type="entry name" value="Siroheme synthase, domain 2"/>
    <property type="match status" value="1"/>
</dbReference>
<dbReference type="RefSeq" id="WP_095988560.1">
    <property type="nucleotide sequence ID" value="NZ_CP022098.1"/>
</dbReference>
<dbReference type="InterPro" id="IPR028161">
    <property type="entry name" value="Met8-like"/>
</dbReference>
<gene>
    <name evidence="8" type="ORF">CYFUS_006202</name>
</gene>
<dbReference type="SUPFAM" id="SSF75615">
    <property type="entry name" value="Siroheme synthase middle domains-like"/>
    <property type="match status" value="1"/>
</dbReference>
<evidence type="ECO:0000259" key="7">
    <source>
        <dbReference type="Pfam" id="PF14824"/>
    </source>
</evidence>
<dbReference type="GO" id="GO:0043115">
    <property type="term" value="F:precorrin-2 dehydrogenase activity"/>
    <property type="evidence" value="ECO:0007669"/>
    <property type="project" value="UniProtKB-EC"/>
</dbReference>
<dbReference type="EC" id="1.3.1.76" evidence="2"/>
<dbReference type="Pfam" id="PF13241">
    <property type="entry name" value="NAD_binding_7"/>
    <property type="match status" value="1"/>
</dbReference>
<keyword evidence="3" id="KW-0560">Oxidoreductase</keyword>
<dbReference type="PANTHER" id="PTHR35330:SF1">
    <property type="entry name" value="SIROHEME BIOSYNTHESIS PROTEIN MET8"/>
    <property type="match status" value="1"/>
</dbReference>
<dbReference type="InterPro" id="IPR036291">
    <property type="entry name" value="NAD(P)-bd_dom_sf"/>
</dbReference>
<dbReference type="Pfam" id="PF14824">
    <property type="entry name" value="Sirohm_synth_M"/>
    <property type="match status" value="1"/>
</dbReference>
<keyword evidence="5" id="KW-0627">Porphyrin biosynthesis</keyword>
<dbReference type="GO" id="GO:0004325">
    <property type="term" value="F:ferrochelatase activity"/>
    <property type="evidence" value="ECO:0007669"/>
    <property type="project" value="InterPro"/>
</dbReference>
<evidence type="ECO:0000313" key="8">
    <source>
        <dbReference type="EMBL" id="ATB40746.1"/>
    </source>
</evidence>
<dbReference type="Proteomes" id="UP000217257">
    <property type="component" value="Chromosome"/>
</dbReference>
<organism evidence="8 9">
    <name type="scientific">Cystobacter fuscus</name>
    <dbReference type="NCBI Taxonomy" id="43"/>
    <lineage>
        <taxon>Bacteria</taxon>
        <taxon>Pseudomonadati</taxon>
        <taxon>Myxococcota</taxon>
        <taxon>Myxococcia</taxon>
        <taxon>Myxococcales</taxon>
        <taxon>Cystobacterineae</taxon>
        <taxon>Archangiaceae</taxon>
        <taxon>Cystobacter</taxon>
    </lineage>
</organism>
<dbReference type="SUPFAM" id="SSF51735">
    <property type="entry name" value="NAD(P)-binding Rossmann-fold domains"/>
    <property type="match status" value="1"/>
</dbReference>
<evidence type="ECO:0000256" key="1">
    <source>
        <dbReference type="ARBA" id="ARBA00005010"/>
    </source>
</evidence>
<evidence type="ECO:0000256" key="3">
    <source>
        <dbReference type="ARBA" id="ARBA00023002"/>
    </source>
</evidence>
<evidence type="ECO:0000256" key="6">
    <source>
        <dbReference type="ARBA" id="ARBA00047561"/>
    </source>
</evidence>
<dbReference type="EMBL" id="CP022098">
    <property type="protein sequence ID" value="ATB40746.1"/>
    <property type="molecule type" value="Genomic_DNA"/>
</dbReference>
<dbReference type="GO" id="GO:0019354">
    <property type="term" value="P:siroheme biosynthetic process"/>
    <property type="evidence" value="ECO:0007669"/>
    <property type="project" value="UniProtKB-UniPathway"/>
</dbReference>
<dbReference type="AlphaFoldDB" id="A0A250JC44"/>
<comment type="catalytic activity">
    <reaction evidence="6">
        <text>precorrin-2 + NAD(+) = sirohydrochlorin + NADH + 2 H(+)</text>
        <dbReference type="Rhea" id="RHEA:15613"/>
        <dbReference type="ChEBI" id="CHEBI:15378"/>
        <dbReference type="ChEBI" id="CHEBI:57540"/>
        <dbReference type="ChEBI" id="CHEBI:57945"/>
        <dbReference type="ChEBI" id="CHEBI:58351"/>
        <dbReference type="ChEBI" id="CHEBI:58827"/>
        <dbReference type="EC" id="1.3.1.76"/>
    </reaction>
</comment>
<protein>
    <recommendedName>
        <fullName evidence="2">precorrin-2 dehydrogenase</fullName>
        <ecNumber evidence="2">1.3.1.76</ecNumber>
    </recommendedName>
</protein>
<evidence type="ECO:0000256" key="2">
    <source>
        <dbReference type="ARBA" id="ARBA00012400"/>
    </source>
</evidence>
<comment type="pathway">
    <text evidence="1">Porphyrin-containing compound metabolism; siroheme biosynthesis; sirohydrochlorin from precorrin-2: step 1/1.</text>
</comment>
<dbReference type="InterPro" id="IPR028281">
    <property type="entry name" value="Sirohaem_synthase_central"/>
</dbReference>
<proteinExistence type="predicted"/>
<evidence type="ECO:0000256" key="5">
    <source>
        <dbReference type="ARBA" id="ARBA00023244"/>
    </source>
</evidence>
<keyword evidence="4" id="KW-0520">NAD</keyword>